<comment type="similarity">
    <text evidence="1 5">Belongs to the proline oxidase family.</text>
</comment>
<dbReference type="OMA" id="MIRASEY"/>
<keyword evidence="5" id="KW-0285">Flavoprotein</keyword>
<dbReference type="Proteomes" id="UP000023152">
    <property type="component" value="Unassembled WGS sequence"/>
</dbReference>
<evidence type="ECO:0000313" key="9">
    <source>
        <dbReference type="Proteomes" id="UP000023152"/>
    </source>
</evidence>
<evidence type="ECO:0000256" key="6">
    <source>
        <dbReference type="SAM" id="MobiDB-lite"/>
    </source>
</evidence>
<dbReference type="AlphaFoldDB" id="X6PEJ3"/>
<dbReference type="OrthoDB" id="5464at2759"/>
<feature type="domain" description="Proline dehydrogenase" evidence="7">
    <location>
        <begin position="240"/>
        <end position="565"/>
    </location>
</feature>
<keyword evidence="3 5" id="KW-0560">Oxidoreductase</keyword>
<feature type="compositionally biased region" description="Pro residues" evidence="6">
    <location>
        <begin position="105"/>
        <end position="120"/>
    </location>
</feature>
<keyword evidence="4 5" id="KW-0642">Proline metabolism</keyword>
<gene>
    <name evidence="8" type="ORF">RFI_00415</name>
</gene>
<dbReference type="InterPro" id="IPR029041">
    <property type="entry name" value="FAD-linked_oxidoreductase-like"/>
</dbReference>
<evidence type="ECO:0000256" key="5">
    <source>
        <dbReference type="RuleBase" id="RU364054"/>
    </source>
</evidence>
<evidence type="ECO:0000313" key="8">
    <source>
        <dbReference type="EMBL" id="ETO36646.1"/>
    </source>
</evidence>
<sequence>MQFWCKKKDCQKIRIFLKNCQMILILHLTPISSIFPPCKDLQNQRLTMLLGTLSHSPFSSLHFHSNSSLKRVVPISAKIARSRVSPSLSFLSQRLAHGGSSNAPKPLPTDSPVLAPPPSSSPTDDFFYSYRIKKRTGVFPDGSPQLRPFNPDDTRAIFRSFSISQLANSAFLFYMCSFPSVMERLIKYQNLSLKKLAKFKYDPKTYVEKAKGDWLLRLTKRLYYPLFTGGETMEECVRTSTIFQKNGVRLVIDLSTEETEEAHLWDLNAQNKVDLAKNLAQNFKGSVRFMPIKLTCLTSSSLFEKINHIIQSNMDSQLPLPKVDDATILSNLNEREQKLFQDCMKRLRQIIDTCKSNQIGVWLDAETYHKQPALNLFARQLMKEYNVNQQVHVYNTYQMYLKDSYYWLLYDLETAQINSASMGIKLVRGAYMEYEKKYSKLENKPYPIWPTKEETDKNYDKGLILAMNQIQAYRSGVPDTRNVGVAVCSHNRRSLQKALQLMSDRDIPRNCFDVNFAQLKGMADNLTFGLSLSGYNVCKLLPYGPFEEVWPYLIRRIHENQDILNATATEKKLYAKEIKRRLLSV</sequence>
<keyword evidence="9" id="KW-1185">Reference proteome</keyword>
<dbReference type="PANTHER" id="PTHR13914:SF0">
    <property type="entry name" value="PROLINE DEHYDROGENASE 1, MITOCHONDRIAL"/>
    <property type="match status" value="1"/>
</dbReference>
<evidence type="ECO:0000259" key="7">
    <source>
        <dbReference type="Pfam" id="PF01619"/>
    </source>
</evidence>
<proteinExistence type="inferred from homology"/>
<dbReference type="GO" id="GO:0010133">
    <property type="term" value="P:L-proline catabolic process to L-glutamate"/>
    <property type="evidence" value="ECO:0007669"/>
    <property type="project" value="TreeGrafter"/>
</dbReference>
<dbReference type="EC" id="1.5.5.2" evidence="2 5"/>
<dbReference type="EMBL" id="ASPP01000440">
    <property type="protein sequence ID" value="ETO36646.1"/>
    <property type="molecule type" value="Genomic_DNA"/>
</dbReference>
<dbReference type="InterPro" id="IPR002872">
    <property type="entry name" value="Proline_DH_dom"/>
</dbReference>
<comment type="cofactor">
    <cofactor evidence="5">
        <name>FAD</name>
        <dbReference type="ChEBI" id="CHEBI:57692"/>
    </cofactor>
</comment>
<keyword evidence="5" id="KW-0274">FAD</keyword>
<dbReference type="InterPro" id="IPR015659">
    <property type="entry name" value="Proline_oxidase"/>
</dbReference>
<reference evidence="8 9" key="1">
    <citation type="journal article" date="2013" name="Curr. Biol.">
        <title>The Genome of the Foraminiferan Reticulomyxa filosa.</title>
        <authorList>
            <person name="Glockner G."/>
            <person name="Hulsmann N."/>
            <person name="Schleicher M."/>
            <person name="Noegel A.A."/>
            <person name="Eichinger L."/>
            <person name="Gallinger C."/>
            <person name="Pawlowski J."/>
            <person name="Sierra R."/>
            <person name="Euteneuer U."/>
            <person name="Pillet L."/>
            <person name="Moustafa A."/>
            <person name="Platzer M."/>
            <person name="Groth M."/>
            <person name="Szafranski K."/>
            <person name="Schliwa M."/>
        </authorList>
    </citation>
    <scope>NUCLEOTIDE SEQUENCE [LARGE SCALE GENOMIC DNA]</scope>
</reference>
<evidence type="ECO:0000256" key="2">
    <source>
        <dbReference type="ARBA" id="ARBA00012695"/>
    </source>
</evidence>
<evidence type="ECO:0000256" key="3">
    <source>
        <dbReference type="ARBA" id="ARBA00023002"/>
    </source>
</evidence>
<dbReference type="Pfam" id="PF01619">
    <property type="entry name" value="Pro_dh"/>
    <property type="match status" value="1"/>
</dbReference>
<feature type="region of interest" description="Disordered" evidence="6">
    <location>
        <begin position="96"/>
        <end position="122"/>
    </location>
</feature>
<name>X6PEJ3_RETFI</name>
<evidence type="ECO:0000256" key="1">
    <source>
        <dbReference type="ARBA" id="ARBA00005869"/>
    </source>
</evidence>
<comment type="catalytic activity">
    <reaction evidence="5">
        <text>L-proline + a quinone = (S)-1-pyrroline-5-carboxylate + a quinol + H(+)</text>
        <dbReference type="Rhea" id="RHEA:23784"/>
        <dbReference type="ChEBI" id="CHEBI:15378"/>
        <dbReference type="ChEBI" id="CHEBI:17388"/>
        <dbReference type="ChEBI" id="CHEBI:24646"/>
        <dbReference type="ChEBI" id="CHEBI:60039"/>
        <dbReference type="ChEBI" id="CHEBI:132124"/>
        <dbReference type="EC" id="1.5.5.2"/>
    </reaction>
</comment>
<dbReference type="SUPFAM" id="SSF51730">
    <property type="entry name" value="FAD-linked oxidoreductase"/>
    <property type="match status" value="1"/>
</dbReference>
<accession>X6PEJ3</accession>
<comment type="caution">
    <text evidence="8">The sequence shown here is derived from an EMBL/GenBank/DDBJ whole genome shotgun (WGS) entry which is preliminary data.</text>
</comment>
<dbReference type="GO" id="GO:0071949">
    <property type="term" value="F:FAD binding"/>
    <property type="evidence" value="ECO:0007669"/>
    <property type="project" value="TreeGrafter"/>
</dbReference>
<evidence type="ECO:0000256" key="4">
    <source>
        <dbReference type="ARBA" id="ARBA00023062"/>
    </source>
</evidence>
<dbReference type="GO" id="GO:0004657">
    <property type="term" value="F:proline dehydrogenase activity"/>
    <property type="evidence" value="ECO:0007669"/>
    <property type="project" value="UniProtKB-EC"/>
</dbReference>
<dbReference type="Gene3D" id="3.20.20.220">
    <property type="match status" value="1"/>
</dbReference>
<organism evidence="8 9">
    <name type="scientific">Reticulomyxa filosa</name>
    <dbReference type="NCBI Taxonomy" id="46433"/>
    <lineage>
        <taxon>Eukaryota</taxon>
        <taxon>Sar</taxon>
        <taxon>Rhizaria</taxon>
        <taxon>Retaria</taxon>
        <taxon>Foraminifera</taxon>
        <taxon>Monothalamids</taxon>
        <taxon>Reticulomyxidae</taxon>
        <taxon>Reticulomyxa</taxon>
    </lineage>
</organism>
<dbReference type="GO" id="GO:0005739">
    <property type="term" value="C:mitochondrion"/>
    <property type="evidence" value="ECO:0007669"/>
    <property type="project" value="TreeGrafter"/>
</dbReference>
<protein>
    <recommendedName>
        <fullName evidence="2 5">Proline dehydrogenase</fullName>
        <ecNumber evidence="2 5">1.5.5.2</ecNumber>
    </recommendedName>
</protein>
<comment type="function">
    <text evidence="5">Converts proline to delta-1-pyrroline-5-carboxylate.</text>
</comment>
<dbReference type="PANTHER" id="PTHR13914">
    <property type="entry name" value="PROLINE OXIDASE"/>
    <property type="match status" value="1"/>
</dbReference>